<dbReference type="AlphaFoldDB" id="A0AAF3ENQ7"/>
<name>A0AAF3ENQ7_9BILA</name>
<accession>A0AAF3ENQ7</accession>
<proteinExistence type="predicted"/>
<dbReference type="InterPro" id="IPR027417">
    <property type="entry name" value="P-loop_NTPase"/>
</dbReference>
<dbReference type="GO" id="GO:0005525">
    <property type="term" value="F:GTP binding"/>
    <property type="evidence" value="ECO:0007669"/>
    <property type="project" value="InterPro"/>
</dbReference>
<evidence type="ECO:0000313" key="3">
    <source>
        <dbReference type="Proteomes" id="UP000887575"/>
    </source>
</evidence>
<organism evidence="3 4">
    <name type="scientific">Mesorhabditis belari</name>
    <dbReference type="NCBI Taxonomy" id="2138241"/>
    <lineage>
        <taxon>Eukaryota</taxon>
        <taxon>Metazoa</taxon>
        <taxon>Ecdysozoa</taxon>
        <taxon>Nematoda</taxon>
        <taxon>Chromadorea</taxon>
        <taxon>Rhabditida</taxon>
        <taxon>Rhabditina</taxon>
        <taxon>Rhabditomorpha</taxon>
        <taxon>Rhabditoidea</taxon>
        <taxon>Rhabditidae</taxon>
        <taxon>Mesorhabditinae</taxon>
        <taxon>Mesorhabditis</taxon>
    </lineage>
</organism>
<sequence>MSRRRAESSTSSDIETLYNEAEDELNQGEDSVDILVQGYLETTTKIDGFRDQPHEMRALVKKAADDTFFEQMGKREDVKGASDKVEYLLKDKFSEEIAEESSVELVEKPFVQPFNDTGAEYSQKLAEVSPTPSKFEEATSAAASIEEQTNAIEIDLEQLFDIDEEGQTHFNRALLESLCEQAGSLPIAIISTTGKFRGGKTFWNNIVLKGLQNGVAIFTTTEYIGGQDGIRFKGGWSRHTAGIMVWPKVFVHKDKNGEDIAVILMDTQGTYDCQTNPAHSAIIFVISLLMSSIKIFNTRSQIDAQDLDALNLFIEYSRMNDKAIGQNFLLMVRDANCSGFEQGNEYLSHIRNASMNAHDVNRLVQGLFTSFEKVQCFMVKRPAEHVINASGEIKAGDCGEEFLSGLCDCANDILQNLEPKLVMGVRLTGLTLQEYVKNLVAHLKNADLKGIGTAFSATKELYFERARTAGIEQFNSDYDELVKKNDSRSVVPQKFDDQLKELVTSSINVYNSKTLFGSQEEKERVFAEFKRYLEDRCAERSKSNRDRFRDRQMSEAVDGSYDTYEGMMRPNFKDLLQGNQTVERLREKHEKAHRQAMDNFETAVEPFNDEESLVNDKRALLDRMIQSCFANLEEESFVSQINSDLSKKIAELLEFYETELRKSVVQVHKMDQAEEKIVEIKALLEANYNVEKAKFAIQIKEQMPKLDIELINNIIDNYNEKSVDLFKKCEDTFMSNERKYVNELKEKLDNEVKKRELEGKMNDLRNNPMWMVLQQMQEATERRSQAAAEREIRLEEARLAVQKNQSLANLEIEKMRLAADEEKRKQERIDREVEAKMKRAKVKEETKPSPPPPPPSPPPQPPKARGWFG</sequence>
<dbReference type="Gene3D" id="3.40.50.300">
    <property type="entry name" value="P-loop containing nucleotide triphosphate hydrolases"/>
    <property type="match status" value="1"/>
</dbReference>
<feature type="region of interest" description="Disordered" evidence="1">
    <location>
        <begin position="817"/>
        <end position="869"/>
    </location>
</feature>
<feature type="compositionally biased region" description="Acidic residues" evidence="1">
    <location>
        <begin position="20"/>
        <end position="29"/>
    </location>
</feature>
<dbReference type="WBParaSite" id="MBELARI_LOCUS15692">
    <property type="protein sequence ID" value="MBELARI_LOCUS15692"/>
    <property type="gene ID" value="MBELARI_LOCUS15692"/>
</dbReference>
<feature type="region of interest" description="Disordered" evidence="1">
    <location>
        <begin position="1"/>
        <end position="29"/>
    </location>
</feature>
<evidence type="ECO:0000256" key="1">
    <source>
        <dbReference type="SAM" id="MobiDB-lite"/>
    </source>
</evidence>
<dbReference type="GO" id="GO:0003924">
    <property type="term" value="F:GTPase activity"/>
    <property type="evidence" value="ECO:0007669"/>
    <property type="project" value="InterPro"/>
</dbReference>
<protein>
    <recommendedName>
        <fullName evidence="2">Guanylate-binding protein N-terminal domain-containing protein</fullName>
    </recommendedName>
</protein>
<dbReference type="InterPro" id="IPR015894">
    <property type="entry name" value="Guanylate-bd_N"/>
</dbReference>
<feature type="compositionally biased region" description="Pro residues" evidence="1">
    <location>
        <begin position="848"/>
        <end position="862"/>
    </location>
</feature>
<reference evidence="4" key="1">
    <citation type="submission" date="2024-02" db="UniProtKB">
        <authorList>
            <consortium name="WormBaseParasite"/>
        </authorList>
    </citation>
    <scope>IDENTIFICATION</scope>
</reference>
<evidence type="ECO:0000313" key="4">
    <source>
        <dbReference type="WBParaSite" id="MBELARI_LOCUS15692"/>
    </source>
</evidence>
<feature type="domain" description="Guanylate-binding protein N-terminal" evidence="2">
    <location>
        <begin position="168"/>
        <end position="411"/>
    </location>
</feature>
<feature type="compositionally biased region" description="Basic and acidic residues" evidence="1">
    <location>
        <begin position="817"/>
        <end position="847"/>
    </location>
</feature>
<dbReference type="SUPFAM" id="SSF52540">
    <property type="entry name" value="P-loop containing nucleoside triphosphate hydrolases"/>
    <property type="match status" value="1"/>
</dbReference>
<keyword evidence="3" id="KW-1185">Reference proteome</keyword>
<dbReference type="PANTHER" id="PTHR10751">
    <property type="entry name" value="GUANYLATE BINDING PROTEIN"/>
    <property type="match status" value="1"/>
</dbReference>
<evidence type="ECO:0000259" key="2">
    <source>
        <dbReference type="Pfam" id="PF02263"/>
    </source>
</evidence>
<dbReference type="Proteomes" id="UP000887575">
    <property type="component" value="Unassembled WGS sequence"/>
</dbReference>
<dbReference type="Pfam" id="PF02263">
    <property type="entry name" value="GBP"/>
    <property type="match status" value="1"/>
</dbReference>